<sequence length="535" mass="55876">MGCSCGPIRSSGVSAPHRGPALIKGFGSSPTAVSVARPASPMGWRCRRCGSRSAGSSPSATASSSTARRSLVLTVLSRCWPRRGCSSRSAPAKPSPSRRIGRSVRRTNGPGGPHRRSGWSASAAGRPPARGRPGGVRRGSRRRSGGGSAATGAPSPTVPGGRCERTSTSSPTSAAPLTRLSRRAPLSGSSPVSGDARSCSRAASPAVVRAAIAGLVFYPYSIKEFVVSHVPTFTVRSQAELLGLVPYLLGYHPEQSLVALFLKADRRVAVAARVDLAAPMAQVVEAFRDVADRTAAQTLVLVGYGNRDVAPTVTAAGDALAVHLTVSQTLLVITDRYFCLDCPCDATEGVSFDAKATATAAQSTVEGLVALPSRDALLALTDPDPAQQAAVATAIAALQPTSDEPAALRALLNRARNGHRLTVEQAARTAILLTDQHNRDTVRRATSGAMWERDLWLDLTRRVPGEYVTAPAGLAAWCAWQLGDETLALAAARRALTVDPQDRISRIVALAAGRHIPARDLAFLGACDFDAARAE</sequence>
<feature type="compositionally biased region" description="Low complexity" evidence="1">
    <location>
        <begin position="166"/>
        <end position="178"/>
    </location>
</feature>
<dbReference type="Proteomes" id="UP000282312">
    <property type="component" value="Unassembled WGS sequence"/>
</dbReference>
<comment type="caution">
    <text evidence="2">The sequence shown here is derived from an EMBL/GenBank/DDBJ whole genome shotgun (WGS) entry which is preliminary data.</text>
</comment>
<reference evidence="2 3" key="1">
    <citation type="submission" date="2018-05" db="EMBL/GenBank/DDBJ databases">
        <title>Micromonospora from Atacama Desert.</title>
        <authorList>
            <person name="Carro L."/>
            <person name="Goodfellow M."/>
            <person name="Klenk H.-P."/>
        </authorList>
    </citation>
    <scope>NUCLEOTIDE SEQUENCE [LARGE SCALE GENOMIC DNA]</scope>
    <source>
        <strain evidence="2 3">LB39</strain>
    </source>
</reference>
<name>A0A3N9X7U1_9ACTN</name>
<keyword evidence="3" id="KW-1185">Reference proteome</keyword>
<evidence type="ECO:0000313" key="3">
    <source>
        <dbReference type="Proteomes" id="UP000282312"/>
    </source>
</evidence>
<dbReference type="AlphaFoldDB" id="A0A3N9X7U1"/>
<feature type="compositionally biased region" description="Low complexity" evidence="1">
    <location>
        <begin position="118"/>
        <end position="128"/>
    </location>
</feature>
<gene>
    <name evidence="2" type="ORF">DLJ59_01100</name>
</gene>
<protein>
    <recommendedName>
        <fullName evidence="4">DUF4192 domain-containing protein</fullName>
    </recommendedName>
</protein>
<feature type="region of interest" description="Disordered" evidence="1">
    <location>
        <begin position="82"/>
        <end position="198"/>
    </location>
</feature>
<dbReference type="Pfam" id="PF13830">
    <property type="entry name" value="DUF4192"/>
    <property type="match status" value="1"/>
</dbReference>
<dbReference type="EMBL" id="QGSZ01000071">
    <property type="protein sequence ID" value="RQX09158.1"/>
    <property type="molecule type" value="Genomic_DNA"/>
</dbReference>
<feature type="region of interest" description="Disordered" evidence="1">
    <location>
        <begin position="47"/>
        <end position="67"/>
    </location>
</feature>
<feature type="compositionally biased region" description="Low complexity" evidence="1">
    <location>
        <begin position="86"/>
        <end position="98"/>
    </location>
</feature>
<evidence type="ECO:0000256" key="1">
    <source>
        <dbReference type="SAM" id="MobiDB-lite"/>
    </source>
</evidence>
<evidence type="ECO:0000313" key="2">
    <source>
        <dbReference type="EMBL" id="RQX09158.1"/>
    </source>
</evidence>
<feature type="compositionally biased region" description="Low complexity" evidence="1">
    <location>
        <begin position="51"/>
        <end position="67"/>
    </location>
</feature>
<dbReference type="InterPro" id="IPR025447">
    <property type="entry name" value="DUF4192"/>
</dbReference>
<evidence type="ECO:0008006" key="4">
    <source>
        <dbReference type="Google" id="ProtNLM"/>
    </source>
</evidence>
<proteinExistence type="predicted"/>
<organism evidence="2 3">
    <name type="scientific">Micromonospora inaquosa</name>
    <dbReference type="NCBI Taxonomy" id="2203716"/>
    <lineage>
        <taxon>Bacteria</taxon>
        <taxon>Bacillati</taxon>
        <taxon>Actinomycetota</taxon>
        <taxon>Actinomycetes</taxon>
        <taxon>Micromonosporales</taxon>
        <taxon>Micromonosporaceae</taxon>
        <taxon>Micromonospora</taxon>
    </lineage>
</organism>
<accession>A0A3N9X7U1</accession>